<dbReference type="Proteomes" id="UP001215280">
    <property type="component" value="Unassembled WGS sequence"/>
</dbReference>
<protein>
    <submittedName>
        <fullName evidence="1">Uncharacterized protein</fullName>
    </submittedName>
</protein>
<evidence type="ECO:0000313" key="1">
    <source>
        <dbReference type="EMBL" id="KAJ7747913.1"/>
    </source>
</evidence>
<reference evidence="1" key="1">
    <citation type="submission" date="2023-03" db="EMBL/GenBank/DDBJ databases">
        <title>Massive genome expansion in bonnet fungi (Mycena s.s.) driven by repeated elements and novel gene families across ecological guilds.</title>
        <authorList>
            <consortium name="Lawrence Berkeley National Laboratory"/>
            <person name="Harder C.B."/>
            <person name="Miyauchi S."/>
            <person name="Viragh M."/>
            <person name="Kuo A."/>
            <person name="Thoen E."/>
            <person name="Andreopoulos B."/>
            <person name="Lu D."/>
            <person name="Skrede I."/>
            <person name="Drula E."/>
            <person name="Henrissat B."/>
            <person name="Morin E."/>
            <person name="Kohler A."/>
            <person name="Barry K."/>
            <person name="LaButti K."/>
            <person name="Morin E."/>
            <person name="Salamov A."/>
            <person name="Lipzen A."/>
            <person name="Mereny Z."/>
            <person name="Hegedus B."/>
            <person name="Baldrian P."/>
            <person name="Stursova M."/>
            <person name="Weitz H."/>
            <person name="Taylor A."/>
            <person name="Grigoriev I.V."/>
            <person name="Nagy L.G."/>
            <person name="Martin F."/>
            <person name="Kauserud H."/>
        </authorList>
    </citation>
    <scope>NUCLEOTIDE SEQUENCE</scope>
    <source>
        <strain evidence="1">CBHHK188m</strain>
    </source>
</reference>
<dbReference type="EMBL" id="JARJLG010000092">
    <property type="protein sequence ID" value="KAJ7747913.1"/>
    <property type="molecule type" value="Genomic_DNA"/>
</dbReference>
<organism evidence="1 2">
    <name type="scientific">Mycena maculata</name>
    <dbReference type="NCBI Taxonomy" id="230809"/>
    <lineage>
        <taxon>Eukaryota</taxon>
        <taxon>Fungi</taxon>
        <taxon>Dikarya</taxon>
        <taxon>Basidiomycota</taxon>
        <taxon>Agaricomycotina</taxon>
        <taxon>Agaricomycetes</taxon>
        <taxon>Agaricomycetidae</taxon>
        <taxon>Agaricales</taxon>
        <taxon>Marasmiineae</taxon>
        <taxon>Mycenaceae</taxon>
        <taxon>Mycena</taxon>
    </lineage>
</organism>
<dbReference type="AlphaFoldDB" id="A0AAD7IRQ0"/>
<evidence type="ECO:0000313" key="2">
    <source>
        <dbReference type="Proteomes" id="UP001215280"/>
    </source>
</evidence>
<gene>
    <name evidence="1" type="ORF">DFH07DRAFT_573492</name>
</gene>
<keyword evidence="2" id="KW-1185">Reference proteome</keyword>
<name>A0AAD7IRQ0_9AGAR</name>
<sequence length="416" mass="48238">MQVSRFSYISTNRALRTSRVFFSESRALFIHRPHLPEPPQPLAGPFGSVQSITQTDINQYVAPLYEHNWCIYHEIPNLAVLDDALERDPRYVPVLGKKFWFRRSLGAVKFLGDVVRIAREEGAFKPRQLELRISMLLGKRKQFIIVRTHTARTLGRTEDISEANVKPGLSARDLRLAILLENHFHDEYVASAHASPLPDLPLRPIVPNIDQLRTWRARGARRAEEEMMLDGMWTPLPTELFTLPPSPAPEEAATTCTDTHFDMFLRPLYMRGWHAAFLPIMGDNKLYAPTLSLTGFFRFKHPSTAASFIWDVSHLWYKEDNAELHFLVDALTVRAQLVYPPPQNALTLGNLRAALRIERIFHDKYFALARMSEVHPYRSPNHQPKTVEELRRTRDRAFKAFHLRNNKKMMWKRIES</sequence>
<accession>A0AAD7IRQ0</accession>
<proteinExistence type="predicted"/>
<comment type="caution">
    <text evidence="1">The sequence shown here is derived from an EMBL/GenBank/DDBJ whole genome shotgun (WGS) entry which is preliminary data.</text>
</comment>